<dbReference type="Gene3D" id="3.20.20.140">
    <property type="entry name" value="Metal-dependent hydrolases"/>
    <property type="match status" value="1"/>
</dbReference>
<evidence type="ECO:0000313" key="9">
    <source>
        <dbReference type="Proteomes" id="UP000235826"/>
    </source>
</evidence>
<comment type="catalytic activity">
    <reaction evidence="1 7">
        <text>D-glucuronate = D-fructuronate</text>
        <dbReference type="Rhea" id="RHEA:13049"/>
        <dbReference type="ChEBI" id="CHEBI:58720"/>
        <dbReference type="ChEBI" id="CHEBI:59863"/>
        <dbReference type="EC" id="5.3.1.12"/>
    </reaction>
</comment>
<dbReference type="Pfam" id="PF02614">
    <property type="entry name" value="UxaC"/>
    <property type="match status" value="1"/>
</dbReference>
<dbReference type="SUPFAM" id="SSF51556">
    <property type="entry name" value="Metallo-dependent hydrolases"/>
    <property type="match status" value="1"/>
</dbReference>
<dbReference type="PANTHER" id="PTHR30068:SF4">
    <property type="entry name" value="URONATE ISOMERASE"/>
    <property type="match status" value="1"/>
</dbReference>
<dbReference type="RefSeq" id="WP_102754212.1">
    <property type="nucleotide sequence ID" value="NZ_CP025791.1"/>
</dbReference>
<dbReference type="Gene3D" id="1.10.2020.10">
    <property type="entry name" value="uronate isomerase, domain 2, chain A"/>
    <property type="match status" value="1"/>
</dbReference>
<comment type="pathway">
    <text evidence="2 7">Carbohydrate metabolism; pentose and glucuronate interconversion.</text>
</comment>
<dbReference type="GO" id="GO:0019698">
    <property type="term" value="P:D-galacturonate catabolic process"/>
    <property type="evidence" value="ECO:0007669"/>
    <property type="project" value="TreeGrafter"/>
</dbReference>
<evidence type="ECO:0000256" key="3">
    <source>
        <dbReference type="ARBA" id="ARBA00008397"/>
    </source>
</evidence>
<dbReference type="EC" id="5.3.1.12" evidence="4 7"/>
<name>A0A2K9PKJ7_9FLAO</name>
<dbReference type="KEGG" id="fek:C1H87_01980"/>
<protein>
    <recommendedName>
        <fullName evidence="5 7">Uronate isomerase</fullName>
        <ecNumber evidence="4 7">5.3.1.12</ecNumber>
    </recommendedName>
    <alternativeName>
        <fullName evidence="7">Glucuronate isomerase</fullName>
    </alternativeName>
    <alternativeName>
        <fullName evidence="7">Uronic isomerase</fullName>
    </alternativeName>
</protein>
<dbReference type="InterPro" id="IPR003766">
    <property type="entry name" value="Uronate_isomerase"/>
</dbReference>
<evidence type="ECO:0000256" key="1">
    <source>
        <dbReference type="ARBA" id="ARBA00001165"/>
    </source>
</evidence>
<gene>
    <name evidence="7" type="primary">uxaC</name>
    <name evidence="8" type="ORF">C1H87_01980</name>
</gene>
<dbReference type="HAMAP" id="MF_00675">
    <property type="entry name" value="UxaC"/>
    <property type="match status" value="1"/>
</dbReference>
<dbReference type="UniPathway" id="UPA00246"/>
<comment type="catalytic activity">
    <reaction evidence="7">
        <text>aldehydo-D-galacturonate = keto-D-tagaturonate</text>
        <dbReference type="Rhea" id="RHEA:27702"/>
        <dbReference type="ChEBI" id="CHEBI:12952"/>
        <dbReference type="ChEBI" id="CHEBI:17886"/>
    </reaction>
</comment>
<dbReference type="OrthoDB" id="9766564at2"/>
<reference evidence="8 9" key="1">
    <citation type="submission" date="2018-01" db="EMBL/GenBank/DDBJ databases">
        <title>Complete genome sequence of Flavivirga eckloniae ECD14 isolated from seaweed Ecklonia cava.</title>
        <authorList>
            <person name="Lee J.H."/>
            <person name="Baik K.S."/>
            <person name="Seong C.N."/>
        </authorList>
    </citation>
    <scope>NUCLEOTIDE SEQUENCE [LARGE SCALE GENOMIC DNA]</scope>
    <source>
        <strain evidence="8 9">ECD14</strain>
    </source>
</reference>
<evidence type="ECO:0000256" key="6">
    <source>
        <dbReference type="ARBA" id="ARBA00023235"/>
    </source>
</evidence>
<dbReference type="EMBL" id="CP025791">
    <property type="protein sequence ID" value="AUP77552.1"/>
    <property type="molecule type" value="Genomic_DNA"/>
</dbReference>
<keyword evidence="6 7" id="KW-0413">Isomerase</keyword>
<accession>A0A2K9PKJ7</accession>
<proteinExistence type="inferred from homology"/>
<organism evidence="8 9">
    <name type="scientific">Flavivirga eckloniae</name>
    <dbReference type="NCBI Taxonomy" id="1803846"/>
    <lineage>
        <taxon>Bacteria</taxon>
        <taxon>Pseudomonadati</taxon>
        <taxon>Bacteroidota</taxon>
        <taxon>Flavobacteriia</taxon>
        <taxon>Flavobacteriales</taxon>
        <taxon>Flavobacteriaceae</taxon>
        <taxon>Flavivirga</taxon>
    </lineage>
</organism>
<sequence length="473" mass="54492">MIEASPKAFITENFLLRSKEAEILYHDYAKDLPIIDYHNHLSAKQIAENKPVENITKAWLSEDHYKWRGMRANGINEAFITGFASLKEKFIKWAETVPYTVRNPLFHWTQLELKRYFNIDTILQPSTADEIYDKANAILAKKTPAELLEQMKVELVCTTDDPTDSLKYHKQINKGTFYTKVLPTFRSDALFFIEDAPNFNAYLDKLGACVKFSISSLGSLLKAIDTRIDFFHENGCVLSDYGITGALHIVDYTEIEVAEIFRKFLSKRPLTNEEVAKYRTFMMFYLSRKYHTKGWTQQFHLGPIRNNNKRLVELCGADAGCDSIGDYSFAESMSKLFGQLDYENKLAKTICYNLNPAHNEVFASMMGNFNTGEMPGKMQWGSGWWYLDQKDGIEKQLNTLSNIGLLSHFVGMLTDSRSFLSFPRHEYFRRILCDLIADDIQKGLVPNDIPFLGKLVQDICYNNAVKYFKFDTN</sequence>
<comment type="similarity">
    <text evidence="3 7">Belongs to the metallo-dependent hydrolases superfamily. Uronate isomerase family.</text>
</comment>
<evidence type="ECO:0000256" key="4">
    <source>
        <dbReference type="ARBA" id="ARBA00012546"/>
    </source>
</evidence>
<evidence type="ECO:0000256" key="2">
    <source>
        <dbReference type="ARBA" id="ARBA00004892"/>
    </source>
</evidence>
<dbReference type="NCBIfam" id="NF002794">
    <property type="entry name" value="PRK02925.1"/>
    <property type="match status" value="1"/>
</dbReference>
<dbReference type="GO" id="GO:0008880">
    <property type="term" value="F:glucuronate isomerase activity"/>
    <property type="evidence" value="ECO:0007669"/>
    <property type="project" value="UniProtKB-UniRule"/>
</dbReference>
<evidence type="ECO:0000256" key="7">
    <source>
        <dbReference type="HAMAP-Rule" id="MF_00675"/>
    </source>
</evidence>
<dbReference type="GO" id="GO:0042840">
    <property type="term" value="P:D-glucuronate catabolic process"/>
    <property type="evidence" value="ECO:0007669"/>
    <property type="project" value="TreeGrafter"/>
</dbReference>
<dbReference type="PANTHER" id="PTHR30068">
    <property type="entry name" value="URONATE ISOMERASE"/>
    <property type="match status" value="1"/>
</dbReference>
<dbReference type="Proteomes" id="UP000235826">
    <property type="component" value="Chromosome"/>
</dbReference>
<dbReference type="AlphaFoldDB" id="A0A2K9PKJ7"/>
<keyword evidence="9" id="KW-1185">Reference proteome</keyword>
<evidence type="ECO:0000313" key="8">
    <source>
        <dbReference type="EMBL" id="AUP77552.1"/>
    </source>
</evidence>
<dbReference type="InterPro" id="IPR032466">
    <property type="entry name" value="Metal_Hydrolase"/>
</dbReference>
<evidence type="ECO:0000256" key="5">
    <source>
        <dbReference type="ARBA" id="ARBA00020555"/>
    </source>
</evidence>